<dbReference type="GO" id="GO:0005886">
    <property type="term" value="C:plasma membrane"/>
    <property type="evidence" value="ECO:0007669"/>
    <property type="project" value="UniProtKB-SubCell"/>
</dbReference>
<comment type="function">
    <text evidence="9">Role in flagellar biosynthesis.</text>
</comment>
<dbReference type="InterPro" id="IPR006305">
    <property type="entry name" value="FliQ"/>
</dbReference>
<gene>
    <name evidence="9 10" type="primary">fliQ</name>
    <name evidence="10" type="ORF">EZM97_29550</name>
</gene>
<evidence type="ECO:0000313" key="11">
    <source>
        <dbReference type="Proteomes" id="UP000291822"/>
    </source>
</evidence>
<evidence type="ECO:0000256" key="2">
    <source>
        <dbReference type="ARBA" id="ARBA00006156"/>
    </source>
</evidence>
<evidence type="ECO:0000256" key="8">
    <source>
        <dbReference type="ARBA" id="ARBA00023143"/>
    </source>
</evidence>
<keyword evidence="5 9" id="KW-0812">Transmembrane</keyword>
<evidence type="ECO:0000256" key="1">
    <source>
        <dbReference type="ARBA" id="ARBA00004651"/>
    </source>
</evidence>
<sequence>MTPESVIEFGQHALYVAMMVAAPLLLTALFVGLVIGVVQAATQINEMTLSFIPKVVAMAVVALIAGPWMLRTLVQFTRQLIESLPGAVK</sequence>
<keyword evidence="10" id="KW-0966">Cell projection</keyword>
<dbReference type="EMBL" id="SJTG01000005">
    <property type="protein sequence ID" value="TCI06779.1"/>
    <property type="molecule type" value="Genomic_DNA"/>
</dbReference>
<dbReference type="InterPro" id="IPR002191">
    <property type="entry name" value="Bac_export_3"/>
</dbReference>
<comment type="caution">
    <text evidence="10">The sequence shown here is derived from an EMBL/GenBank/DDBJ whole genome shotgun (WGS) entry which is preliminary data.</text>
</comment>
<dbReference type="RefSeq" id="WP_131411544.1">
    <property type="nucleotide sequence ID" value="NZ_SJTG01000005.1"/>
</dbReference>
<feature type="transmembrane region" description="Helical" evidence="9">
    <location>
        <begin position="51"/>
        <end position="70"/>
    </location>
</feature>
<keyword evidence="6 9" id="KW-1133">Transmembrane helix</keyword>
<evidence type="ECO:0000256" key="5">
    <source>
        <dbReference type="ARBA" id="ARBA00022692"/>
    </source>
</evidence>
<keyword evidence="10" id="KW-0282">Flagellum</keyword>
<name>A0A4R0YM30_9GAMM</name>
<comment type="subcellular location">
    <subcellularLocation>
        <location evidence="1 9">Cell membrane</location>
        <topology evidence="1">Multi-pass membrane protein</topology>
    </subcellularLocation>
    <subcellularLocation>
        <location evidence="9">Bacterial flagellum basal body</location>
    </subcellularLocation>
</comment>
<evidence type="ECO:0000256" key="6">
    <source>
        <dbReference type="ARBA" id="ARBA00022989"/>
    </source>
</evidence>
<protein>
    <recommendedName>
        <fullName evidence="3 9">Flagellar biosynthetic protein FliQ</fullName>
    </recommendedName>
</protein>
<dbReference type="Proteomes" id="UP000291822">
    <property type="component" value="Unassembled WGS sequence"/>
</dbReference>
<evidence type="ECO:0000256" key="4">
    <source>
        <dbReference type="ARBA" id="ARBA00022475"/>
    </source>
</evidence>
<comment type="similarity">
    <text evidence="2 9">Belongs to the FliQ/MopD/SpaQ family.</text>
</comment>
<dbReference type="PRINTS" id="PR00952">
    <property type="entry name" value="TYPE3IMQPROT"/>
</dbReference>
<keyword evidence="8 9" id="KW-0975">Bacterial flagellum</keyword>
<keyword evidence="11" id="KW-1185">Reference proteome</keyword>
<keyword evidence="7 9" id="KW-0472">Membrane</keyword>
<dbReference type="PANTHER" id="PTHR34040">
    <property type="entry name" value="FLAGELLAR BIOSYNTHETIC PROTEIN FLIQ"/>
    <property type="match status" value="1"/>
</dbReference>
<evidence type="ECO:0000256" key="3">
    <source>
        <dbReference type="ARBA" id="ARBA00021718"/>
    </source>
</evidence>
<dbReference type="NCBIfam" id="TIGR01402">
    <property type="entry name" value="fliQ"/>
    <property type="match status" value="1"/>
</dbReference>
<evidence type="ECO:0000313" key="10">
    <source>
        <dbReference type="EMBL" id="TCI06779.1"/>
    </source>
</evidence>
<reference evidence="10 11" key="1">
    <citation type="submission" date="2019-02" db="EMBL/GenBank/DDBJ databases">
        <title>Dyella amyloliquefaciens sp. nov., isolated from forest soil.</title>
        <authorList>
            <person name="Gao Z.-H."/>
            <person name="Qiu L.-H."/>
        </authorList>
    </citation>
    <scope>NUCLEOTIDE SEQUENCE [LARGE SCALE GENOMIC DNA]</scope>
    <source>
        <strain evidence="10 11">KACC 12747</strain>
    </source>
</reference>
<keyword evidence="10" id="KW-0969">Cilium</keyword>
<dbReference type="PIRSF" id="PIRSF004669">
    <property type="entry name" value="FliQ"/>
    <property type="match status" value="1"/>
</dbReference>
<keyword evidence="4 9" id="KW-1003">Cell membrane</keyword>
<dbReference type="AlphaFoldDB" id="A0A4R0YM30"/>
<evidence type="ECO:0000256" key="7">
    <source>
        <dbReference type="ARBA" id="ARBA00023136"/>
    </source>
</evidence>
<evidence type="ECO:0000256" key="9">
    <source>
        <dbReference type="RuleBase" id="RU364090"/>
    </source>
</evidence>
<dbReference type="GO" id="GO:0044780">
    <property type="term" value="P:bacterial-type flagellum assembly"/>
    <property type="evidence" value="ECO:0007669"/>
    <property type="project" value="InterPro"/>
</dbReference>
<dbReference type="GO" id="GO:0009425">
    <property type="term" value="C:bacterial-type flagellum basal body"/>
    <property type="evidence" value="ECO:0007669"/>
    <property type="project" value="UniProtKB-SubCell"/>
</dbReference>
<dbReference type="GO" id="GO:0009306">
    <property type="term" value="P:protein secretion"/>
    <property type="evidence" value="ECO:0007669"/>
    <property type="project" value="InterPro"/>
</dbReference>
<organism evidence="10 11">
    <name type="scientific">Dyella soli</name>
    <dbReference type="NCBI Taxonomy" id="522319"/>
    <lineage>
        <taxon>Bacteria</taxon>
        <taxon>Pseudomonadati</taxon>
        <taxon>Pseudomonadota</taxon>
        <taxon>Gammaproteobacteria</taxon>
        <taxon>Lysobacterales</taxon>
        <taxon>Rhodanobacteraceae</taxon>
        <taxon>Dyella</taxon>
    </lineage>
</organism>
<dbReference type="PANTHER" id="PTHR34040:SF2">
    <property type="entry name" value="FLAGELLAR BIOSYNTHETIC PROTEIN FLIQ"/>
    <property type="match status" value="1"/>
</dbReference>
<accession>A0A4R0YM30</accession>
<proteinExistence type="inferred from homology"/>
<feature type="transmembrane region" description="Helical" evidence="9">
    <location>
        <begin position="12"/>
        <end position="39"/>
    </location>
</feature>
<dbReference type="Pfam" id="PF01313">
    <property type="entry name" value="Bac_export_3"/>
    <property type="match status" value="1"/>
</dbReference>